<gene>
    <name evidence="1" type="ORF">FHX42_002319</name>
</gene>
<evidence type="ECO:0000313" key="1">
    <source>
        <dbReference type="EMBL" id="MBA8824972.1"/>
    </source>
</evidence>
<keyword evidence="1" id="KW-0436">Ligase</keyword>
<name>A0A839DSK4_9PSEU</name>
<dbReference type="SUPFAM" id="SSF56801">
    <property type="entry name" value="Acetyl-CoA synthetase-like"/>
    <property type="match status" value="1"/>
</dbReference>
<dbReference type="GO" id="GO:0016405">
    <property type="term" value="F:CoA-ligase activity"/>
    <property type="evidence" value="ECO:0007669"/>
    <property type="project" value="TreeGrafter"/>
</dbReference>
<dbReference type="EMBL" id="JACGWZ010000002">
    <property type="protein sequence ID" value="MBA8824972.1"/>
    <property type="molecule type" value="Genomic_DNA"/>
</dbReference>
<dbReference type="PANTHER" id="PTHR24096:SF323">
    <property type="entry name" value="BLR3536 PROTEIN"/>
    <property type="match status" value="1"/>
</dbReference>
<dbReference type="Proteomes" id="UP000569329">
    <property type="component" value="Unassembled WGS sequence"/>
</dbReference>
<evidence type="ECO:0000313" key="2">
    <source>
        <dbReference type="Proteomes" id="UP000569329"/>
    </source>
</evidence>
<dbReference type="AlphaFoldDB" id="A0A839DSK4"/>
<organism evidence="1 2">
    <name type="scientific">Halosaccharopolyspora lacisalsi</name>
    <dbReference type="NCBI Taxonomy" id="1000566"/>
    <lineage>
        <taxon>Bacteria</taxon>
        <taxon>Bacillati</taxon>
        <taxon>Actinomycetota</taxon>
        <taxon>Actinomycetes</taxon>
        <taxon>Pseudonocardiales</taxon>
        <taxon>Pseudonocardiaceae</taxon>
        <taxon>Halosaccharopolyspora</taxon>
    </lineage>
</organism>
<proteinExistence type="predicted"/>
<comment type="caution">
    <text evidence="1">The sequence shown here is derived from an EMBL/GenBank/DDBJ whole genome shotgun (WGS) entry which is preliminary data.</text>
</comment>
<dbReference type="InterPro" id="IPR042099">
    <property type="entry name" value="ANL_N_sf"/>
</dbReference>
<accession>A0A839DSK4</accession>
<reference evidence="1 2" key="1">
    <citation type="submission" date="2020-07" db="EMBL/GenBank/DDBJ databases">
        <title>Sequencing the genomes of 1000 actinobacteria strains.</title>
        <authorList>
            <person name="Klenk H.-P."/>
        </authorList>
    </citation>
    <scope>NUCLEOTIDE SEQUENCE [LARGE SCALE GENOMIC DNA]</scope>
    <source>
        <strain evidence="1 2">DSM 45975</strain>
    </source>
</reference>
<dbReference type="Gene3D" id="3.40.50.12780">
    <property type="entry name" value="N-terminal domain of ligase-like"/>
    <property type="match status" value="1"/>
</dbReference>
<sequence length="122" mass="13249">MTLIDSHRWLAKPGSVGTAVLGTVRICDETGRELPAGQVGTVYFERSDMEFEYLGDPEKTAAARHPRWPHCATVGDLGYVDTAGDLFLTDRKAFMIIPGGVDVYPQEAENALALHPASSTSR</sequence>
<protein>
    <submittedName>
        <fullName evidence="1">Acyl-CoA synthetase (AMP-forming)/AMP-acid ligase II</fullName>
    </submittedName>
</protein>
<keyword evidence="2" id="KW-1185">Reference proteome</keyword>
<dbReference type="PANTHER" id="PTHR24096">
    <property type="entry name" value="LONG-CHAIN-FATTY-ACID--COA LIGASE"/>
    <property type="match status" value="1"/>
</dbReference>